<name>A0A0R3LXZ1_9BRAD</name>
<evidence type="ECO:0000313" key="1">
    <source>
        <dbReference type="EMBL" id="KRR09971.1"/>
    </source>
</evidence>
<accession>A0A0R3LXZ1</accession>
<gene>
    <name evidence="1" type="ORF">CQ12_06045</name>
</gene>
<organism evidence="1 2">
    <name type="scientific">Bradyrhizobium jicamae</name>
    <dbReference type="NCBI Taxonomy" id="280332"/>
    <lineage>
        <taxon>Bacteria</taxon>
        <taxon>Pseudomonadati</taxon>
        <taxon>Pseudomonadota</taxon>
        <taxon>Alphaproteobacteria</taxon>
        <taxon>Hyphomicrobiales</taxon>
        <taxon>Nitrobacteraceae</taxon>
        <taxon>Bradyrhizobium</taxon>
    </lineage>
</organism>
<protein>
    <submittedName>
        <fullName evidence="1">Uncharacterized protein</fullName>
    </submittedName>
</protein>
<dbReference type="RefSeq" id="WP_057835266.1">
    <property type="nucleotide sequence ID" value="NZ_LLXZ01000064.1"/>
</dbReference>
<dbReference type="STRING" id="280332.CQ12_06045"/>
<reference evidence="1 2" key="1">
    <citation type="submission" date="2014-03" db="EMBL/GenBank/DDBJ databases">
        <title>Bradyrhizobium valentinum sp. nov., isolated from effective nodules of Lupinus mariae-josephae, a lupine endemic of basic-lime soils in Eastern Spain.</title>
        <authorList>
            <person name="Duran D."/>
            <person name="Rey L."/>
            <person name="Navarro A."/>
            <person name="Busquets A."/>
            <person name="Imperial J."/>
            <person name="Ruiz-Argueso T."/>
        </authorList>
    </citation>
    <scope>NUCLEOTIDE SEQUENCE [LARGE SCALE GENOMIC DNA]</scope>
    <source>
        <strain evidence="1 2">PAC68</strain>
    </source>
</reference>
<proteinExistence type="predicted"/>
<evidence type="ECO:0000313" key="2">
    <source>
        <dbReference type="Proteomes" id="UP000050863"/>
    </source>
</evidence>
<keyword evidence="2" id="KW-1185">Reference proteome</keyword>
<sequence length="85" mass="9071">MEIEQTFAAAVANAHGMAKIVNSAAIPQSASDQVAAALAELWEAGRVAGMTGADIQVIADRHVYWDDDGEPWPRPPGSNVVPFRR</sequence>
<dbReference type="Proteomes" id="UP000050863">
    <property type="component" value="Unassembled WGS sequence"/>
</dbReference>
<dbReference type="AlphaFoldDB" id="A0A0R3LXZ1"/>
<comment type="caution">
    <text evidence="1">The sequence shown here is derived from an EMBL/GenBank/DDBJ whole genome shotgun (WGS) entry which is preliminary data.</text>
</comment>
<dbReference type="EMBL" id="LLXZ01000064">
    <property type="protein sequence ID" value="KRR09971.1"/>
    <property type="molecule type" value="Genomic_DNA"/>
</dbReference>